<evidence type="ECO:0000313" key="7">
    <source>
        <dbReference type="EMBL" id="EGC33156.1"/>
    </source>
</evidence>
<sequence length="100" mass="10614">NINGKNNHHRKHKTKSLEMVPSSPASSIDSSEDQVYKSVKCNDGSECPALNTCCLISDGSYACCPTPNGVCCNNNHCCTQGFHCGSGGNICIPGSKGFRF</sequence>
<dbReference type="InterPro" id="IPR000118">
    <property type="entry name" value="Granulin"/>
</dbReference>
<evidence type="ECO:0000256" key="4">
    <source>
        <dbReference type="ARBA" id="ARBA00023157"/>
    </source>
</evidence>
<dbReference type="OrthoDB" id="5854875at2759"/>
<evidence type="ECO:0000313" key="8">
    <source>
        <dbReference type="Proteomes" id="UP000001064"/>
    </source>
</evidence>
<dbReference type="Gene3D" id="2.10.25.160">
    <property type="entry name" value="Granulin"/>
    <property type="match status" value="1"/>
</dbReference>
<dbReference type="STRING" id="5786.F0ZSC2"/>
<evidence type="ECO:0000256" key="1">
    <source>
        <dbReference type="ARBA" id="ARBA00004613"/>
    </source>
</evidence>
<dbReference type="OMA" id="YACCPTP"/>
<evidence type="ECO:0000259" key="6">
    <source>
        <dbReference type="SMART" id="SM00277"/>
    </source>
</evidence>
<reference evidence="8" key="1">
    <citation type="journal article" date="2011" name="Genome Biol.">
        <title>Comparative genomics of the social amoebae Dictyostelium discoideum and Dictyostelium purpureum.</title>
        <authorList>
            <consortium name="US DOE Joint Genome Institute (JGI-PGF)"/>
            <person name="Sucgang R."/>
            <person name="Kuo A."/>
            <person name="Tian X."/>
            <person name="Salerno W."/>
            <person name="Parikh A."/>
            <person name="Feasley C.L."/>
            <person name="Dalin E."/>
            <person name="Tu H."/>
            <person name="Huang E."/>
            <person name="Barry K."/>
            <person name="Lindquist E."/>
            <person name="Shapiro H."/>
            <person name="Bruce D."/>
            <person name="Schmutz J."/>
            <person name="Salamov A."/>
            <person name="Fey P."/>
            <person name="Gaudet P."/>
            <person name="Anjard C."/>
            <person name="Babu M.M."/>
            <person name="Basu S."/>
            <person name="Bushmanova Y."/>
            <person name="van der Wel H."/>
            <person name="Katoh-Kurasawa M."/>
            <person name="Dinh C."/>
            <person name="Coutinho P.M."/>
            <person name="Saito T."/>
            <person name="Elias M."/>
            <person name="Schaap P."/>
            <person name="Kay R.R."/>
            <person name="Henrissat B."/>
            <person name="Eichinger L."/>
            <person name="Rivero F."/>
            <person name="Putnam N.H."/>
            <person name="West C.M."/>
            <person name="Loomis W.F."/>
            <person name="Chisholm R.L."/>
            <person name="Shaulsky G."/>
            <person name="Strassmann J.E."/>
            <person name="Queller D.C."/>
            <person name="Kuspa A."/>
            <person name="Grigoriev I.V."/>
        </authorList>
    </citation>
    <scope>NUCLEOTIDE SEQUENCE [LARGE SCALE GENOMIC DNA]</scope>
    <source>
        <strain evidence="8">QSDP1</strain>
    </source>
</reference>
<proteinExistence type="inferred from homology"/>
<comment type="similarity">
    <text evidence="2">Belongs to the granulin family.</text>
</comment>
<feature type="domain" description="Granulins" evidence="6">
    <location>
        <begin position="41"/>
        <end position="91"/>
    </location>
</feature>
<protein>
    <recommendedName>
        <fullName evidence="6">Granulins domain-containing protein</fullName>
    </recommendedName>
</protein>
<dbReference type="eggNOG" id="KOG4296">
    <property type="taxonomic scope" value="Eukaryota"/>
</dbReference>
<feature type="non-terminal residue" evidence="7">
    <location>
        <position position="1"/>
    </location>
</feature>
<dbReference type="SMART" id="SM00277">
    <property type="entry name" value="GRAN"/>
    <property type="match status" value="1"/>
</dbReference>
<accession>F0ZSC2</accession>
<dbReference type="SUPFAM" id="SSF57277">
    <property type="entry name" value="Granulin repeat"/>
    <property type="match status" value="1"/>
</dbReference>
<name>F0ZSC2_DICPU</name>
<comment type="subcellular location">
    <subcellularLocation>
        <location evidence="1">Secreted</location>
    </subcellularLocation>
</comment>
<dbReference type="PANTHER" id="PTHR12274">
    <property type="entry name" value="GRANULIN"/>
    <property type="match status" value="1"/>
</dbReference>
<dbReference type="PANTHER" id="PTHR12274:SF7">
    <property type="entry name" value="GRANULINS"/>
    <property type="match status" value="1"/>
</dbReference>
<keyword evidence="4" id="KW-1015">Disulfide bond</keyword>
<dbReference type="InterPro" id="IPR039036">
    <property type="entry name" value="Granulin_fam"/>
</dbReference>
<dbReference type="Proteomes" id="UP000001064">
    <property type="component" value="Unassembled WGS sequence"/>
</dbReference>
<dbReference type="GO" id="GO:0005576">
    <property type="term" value="C:extracellular region"/>
    <property type="evidence" value="ECO:0007669"/>
    <property type="project" value="UniProtKB-SubCell"/>
</dbReference>
<dbReference type="VEuPathDB" id="AmoebaDB:DICPUDRAFT_37177"/>
<feature type="compositionally biased region" description="Basic residues" evidence="5">
    <location>
        <begin position="1"/>
        <end position="14"/>
    </location>
</feature>
<dbReference type="InParanoid" id="F0ZSC2"/>
<gene>
    <name evidence="7" type="ORF">DICPUDRAFT_37177</name>
</gene>
<dbReference type="EMBL" id="GL871155">
    <property type="protein sequence ID" value="EGC33156.1"/>
    <property type="molecule type" value="Genomic_DNA"/>
</dbReference>
<dbReference type="RefSeq" id="XP_003290312.1">
    <property type="nucleotide sequence ID" value="XM_003290264.1"/>
</dbReference>
<organism evidence="7 8">
    <name type="scientific">Dictyostelium purpureum</name>
    <name type="common">Slime mold</name>
    <dbReference type="NCBI Taxonomy" id="5786"/>
    <lineage>
        <taxon>Eukaryota</taxon>
        <taxon>Amoebozoa</taxon>
        <taxon>Evosea</taxon>
        <taxon>Eumycetozoa</taxon>
        <taxon>Dictyostelia</taxon>
        <taxon>Dictyosteliales</taxon>
        <taxon>Dictyosteliaceae</taxon>
        <taxon>Dictyostelium</taxon>
    </lineage>
</organism>
<keyword evidence="3" id="KW-0964">Secreted</keyword>
<keyword evidence="8" id="KW-1185">Reference proteome</keyword>
<dbReference type="KEGG" id="dpp:DICPUDRAFT_37177"/>
<evidence type="ECO:0000256" key="3">
    <source>
        <dbReference type="ARBA" id="ARBA00022525"/>
    </source>
</evidence>
<evidence type="ECO:0000256" key="5">
    <source>
        <dbReference type="SAM" id="MobiDB-lite"/>
    </source>
</evidence>
<dbReference type="Pfam" id="PF00396">
    <property type="entry name" value="Granulin"/>
    <property type="match status" value="1"/>
</dbReference>
<evidence type="ECO:0000256" key="2">
    <source>
        <dbReference type="ARBA" id="ARBA00010093"/>
    </source>
</evidence>
<dbReference type="InterPro" id="IPR037277">
    <property type="entry name" value="Granulin_sf"/>
</dbReference>
<dbReference type="GeneID" id="10504668"/>
<dbReference type="AlphaFoldDB" id="F0ZSC2"/>
<feature type="region of interest" description="Disordered" evidence="5">
    <location>
        <begin position="1"/>
        <end position="31"/>
    </location>
</feature>